<protein>
    <submittedName>
        <fullName evidence="2">Uncharacterized protein</fullName>
    </submittedName>
</protein>
<proteinExistence type="predicted"/>
<evidence type="ECO:0000313" key="2">
    <source>
        <dbReference type="EMBL" id="VAW82006.1"/>
    </source>
</evidence>
<accession>A0A3B0ZN28</accession>
<name>A0A3B0ZN28_9ZZZZ</name>
<keyword evidence="1" id="KW-0812">Transmembrane</keyword>
<feature type="transmembrane region" description="Helical" evidence="1">
    <location>
        <begin position="6"/>
        <end position="32"/>
    </location>
</feature>
<gene>
    <name evidence="2" type="ORF">MNBD_GAMMA13-1112</name>
</gene>
<organism evidence="2">
    <name type="scientific">hydrothermal vent metagenome</name>
    <dbReference type="NCBI Taxonomy" id="652676"/>
    <lineage>
        <taxon>unclassified sequences</taxon>
        <taxon>metagenomes</taxon>
        <taxon>ecological metagenomes</taxon>
    </lineage>
</organism>
<evidence type="ECO:0000256" key="1">
    <source>
        <dbReference type="SAM" id="Phobius"/>
    </source>
</evidence>
<reference evidence="2" key="1">
    <citation type="submission" date="2018-06" db="EMBL/GenBank/DDBJ databases">
        <authorList>
            <person name="Zhirakovskaya E."/>
        </authorList>
    </citation>
    <scope>NUCLEOTIDE SEQUENCE</scope>
</reference>
<sequence length="55" mass="6601">MRVLDVQYIVGGCLVFRFVENAWFMVLLLWFWGYPVAVKKSLTVDVRRINRYFAN</sequence>
<keyword evidence="1" id="KW-0472">Membrane</keyword>
<keyword evidence="1" id="KW-1133">Transmembrane helix</keyword>
<dbReference type="AlphaFoldDB" id="A0A3B0ZN28"/>
<dbReference type="EMBL" id="UOFK01000292">
    <property type="protein sequence ID" value="VAW82006.1"/>
    <property type="molecule type" value="Genomic_DNA"/>
</dbReference>